<sequence>MLLKFTSQTNSMFYQDVDMLRYKENNFATQYILPRRIKRNLPTLPEDAESSCLELRKSKLLHRKRRQRRLRLPVLHENDEC</sequence>
<proteinExistence type="predicted"/>
<dbReference type="OrthoDB" id="7160344at2759"/>
<organism evidence="1 2">
    <name type="scientific">Pararge aegeria aegeria</name>
    <dbReference type="NCBI Taxonomy" id="348720"/>
    <lineage>
        <taxon>Eukaryota</taxon>
        <taxon>Metazoa</taxon>
        <taxon>Ecdysozoa</taxon>
        <taxon>Arthropoda</taxon>
        <taxon>Hexapoda</taxon>
        <taxon>Insecta</taxon>
        <taxon>Pterygota</taxon>
        <taxon>Neoptera</taxon>
        <taxon>Endopterygota</taxon>
        <taxon>Lepidoptera</taxon>
        <taxon>Glossata</taxon>
        <taxon>Ditrysia</taxon>
        <taxon>Papilionoidea</taxon>
        <taxon>Nymphalidae</taxon>
        <taxon>Satyrinae</taxon>
        <taxon>Satyrini</taxon>
        <taxon>Parargina</taxon>
        <taxon>Pararge</taxon>
    </lineage>
</organism>
<evidence type="ECO:0000313" key="1">
    <source>
        <dbReference type="EMBL" id="CAH2258050.1"/>
    </source>
</evidence>
<dbReference type="Proteomes" id="UP000838756">
    <property type="component" value="Unassembled WGS sequence"/>
</dbReference>
<comment type="caution">
    <text evidence="1">The sequence shown here is derived from an EMBL/GenBank/DDBJ whole genome shotgun (WGS) entry which is preliminary data.</text>
</comment>
<name>A0A8S4SDJ8_9NEOP</name>
<accession>A0A8S4SDJ8</accession>
<evidence type="ECO:0000313" key="2">
    <source>
        <dbReference type="Proteomes" id="UP000838756"/>
    </source>
</evidence>
<dbReference type="EMBL" id="CAKXAJ010026135">
    <property type="protein sequence ID" value="CAH2258050.1"/>
    <property type="molecule type" value="Genomic_DNA"/>
</dbReference>
<protein>
    <submittedName>
        <fullName evidence="1">Jg26745 protein</fullName>
    </submittedName>
</protein>
<dbReference type="AlphaFoldDB" id="A0A8S4SDJ8"/>
<reference evidence="1" key="1">
    <citation type="submission" date="2022-03" db="EMBL/GenBank/DDBJ databases">
        <authorList>
            <person name="Lindestad O."/>
        </authorList>
    </citation>
    <scope>NUCLEOTIDE SEQUENCE</scope>
</reference>
<keyword evidence="2" id="KW-1185">Reference proteome</keyword>
<gene>
    <name evidence="1" type="primary">jg26745</name>
    <name evidence="1" type="ORF">PAEG_LOCUS23253</name>
</gene>